<feature type="transmembrane region" description="Helical" evidence="12">
    <location>
        <begin position="937"/>
        <end position="958"/>
    </location>
</feature>
<evidence type="ECO:0000313" key="16">
    <source>
        <dbReference type="Proteomes" id="UP001516023"/>
    </source>
</evidence>
<keyword evidence="9 12" id="KW-1278">Translocase</keyword>
<evidence type="ECO:0000256" key="3">
    <source>
        <dbReference type="ARBA" id="ARBA00022553"/>
    </source>
</evidence>
<evidence type="ECO:0000256" key="13">
    <source>
        <dbReference type="SAM" id="MobiDB-lite"/>
    </source>
</evidence>
<feature type="transmembrane region" description="Helical" evidence="12">
    <location>
        <begin position="825"/>
        <end position="846"/>
    </location>
</feature>
<feature type="transmembrane region" description="Helical" evidence="12">
    <location>
        <begin position="381"/>
        <end position="402"/>
    </location>
</feature>
<gene>
    <name evidence="15" type="ORF">HJC23_005990</name>
</gene>
<dbReference type="SFLD" id="SFLDF00027">
    <property type="entry name" value="p-type_atpase"/>
    <property type="match status" value="1"/>
</dbReference>
<dbReference type="InterPro" id="IPR023298">
    <property type="entry name" value="ATPase_P-typ_TM_dom_sf"/>
</dbReference>
<dbReference type="SMART" id="SM00831">
    <property type="entry name" value="Cation_ATPase_N"/>
    <property type="match status" value="1"/>
</dbReference>
<comment type="caution">
    <text evidence="15">The sequence shown here is derived from an EMBL/GenBank/DDBJ whole genome shotgun (WGS) entry which is preliminary data.</text>
</comment>
<dbReference type="InterPro" id="IPR008250">
    <property type="entry name" value="ATPase_P-typ_transduc_dom_A_sf"/>
</dbReference>
<dbReference type="PRINTS" id="PR00120">
    <property type="entry name" value="HATPASE"/>
</dbReference>
<dbReference type="FunFam" id="3.40.50.1000:FF:000211">
    <property type="entry name" value="Plasma membrane ATPase"/>
    <property type="match status" value="1"/>
</dbReference>
<dbReference type="InterPro" id="IPR018303">
    <property type="entry name" value="ATPase_P-typ_P_site"/>
</dbReference>
<keyword evidence="6 12" id="KW-0547">Nucleotide-binding</keyword>
<dbReference type="Pfam" id="PF00702">
    <property type="entry name" value="Hydrolase"/>
    <property type="match status" value="1"/>
</dbReference>
<evidence type="ECO:0000256" key="10">
    <source>
        <dbReference type="ARBA" id="ARBA00022989"/>
    </source>
</evidence>
<dbReference type="NCBIfam" id="TIGR01494">
    <property type="entry name" value="ATPase_P-type"/>
    <property type="match status" value="2"/>
</dbReference>
<dbReference type="InterPro" id="IPR059000">
    <property type="entry name" value="ATPase_P-type_domA"/>
</dbReference>
<dbReference type="GO" id="GO:0046872">
    <property type="term" value="F:metal ion binding"/>
    <property type="evidence" value="ECO:0007669"/>
    <property type="project" value="UniProtKB-KW"/>
</dbReference>
<evidence type="ECO:0000256" key="1">
    <source>
        <dbReference type="ARBA" id="ARBA00004141"/>
    </source>
</evidence>
<evidence type="ECO:0000256" key="9">
    <source>
        <dbReference type="ARBA" id="ARBA00022967"/>
    </source>
</evidence>
<feature type="transmembrane region" description="Helical" evidence="12">
    <location>
        <begin position="783"/>
        <end position="805"/>
    </location>
</feature>
<dbReference type="PANTHER" id="PTHR42861">
    <property type="entry name" value="CALCIUM-TRANSPORTING ATPASE"/>
    <property type="match status" value="1"/>
</dbReference>
<keyword evidence="16" id="KW-1185">Reference proteome</keyword>
<organism evidence="15 16">
    <name type="scientific">Cyclotella cryptica</name>
    <dbReference type="NCBI Taxonomy" id="29204"/>
    <lineage>
        <taxon>Eukaryota</taxon>
        <taxon>Sar</taxon>
        <taxon>Stramenopiles</taxon>
        <taxon>Ochrophyta</taxon>
        <taxon>Bacillariophyta</taxon>
        <taxon>Coscinodiscophyceae</taxon>
        <taxon>Thalassiosirophycidae</taxon>
        <taxon>Stephanodiscales</taxon>
        <taxon>Stephanodiscaceae</taxon>
        <taxon>Cyclotella</taxon>
    </lineage>
</organism>
<feature type="transmembrane region" description="Helical" evidence="12">
    <location>
        <begin position="978"/>
        <end position="996"/>
    </location>
</feature>
<dbReference type="InterPro" id="IPR023299">
    <property type="entry name" value="ATPase_P-typ_cyto_dom_N"/>
</dbReference>
<keyword evidence="12" id="KW-0813">Transport</keyword>
<evidence type="ECO:0000256" key="5">
    <source>
        <dbReference type="ARBA" id="ARBA00022723"/>
    </source>
</evidence>
<dbReference type="AlphaFoldDB" id="A0ABD3NSP8"/>
<evidence type="ECO:0000259" key="14">
    <source>
        <dbReference type="SMART" id="SM00831"/>
    </source>
</evidence>
<comment type="catalytic activity">
    <reaction evidence="12">
        <text>ATP + H2O + H(+)(in) = ADP + phosphate + 2 H(+)(out)</text>
        <dbReference type="Rhea" id="RHEA:20852"/>
        <dbReference type="ChEBI" id="CHEBI:15377"/>
        <dbReference type="ChEBI" id="CHEBI:15378"/>
        <dbReference type="ChEBI" id="CHEBI:30616"/>
        <dbReference type="ChEBI" id="CHEBI:43474"/>
        <dbReference type="ChEBI" id="CHEBI:456216"/>
        <dbReference type="EC" id="7.1.2.1"/>
    </reaction>
</comment>
<keyword evidence="12" id="KW-0406">Ion transport</keyword>
<dbReference type="PRINTS" id="PR00119">
    <property type="entry name" value="CATATPASE"/>
</dbReference>
<dbReference type="SUPFAM" id="SSF81665">
    <property type="entry name" value="Calcium ATPase, transmembrane domain M"/>
    <property type="match status" value="1"/>
</dbReference>
<dbReference type="SFLD" id="SFLDS00003">
    <property type="entry name" value="Haloacid_Dehalogenase"/>
    <property type="match status" value="1"/>
</dbReference>
<keyword evidence="4 12" id="KW-0812">Transmembrane</keyword>
<comment type="similarity">
    <text evidence="2 12">Belongs to the cation transport ATPase (P-type) (TC 3.A.3) family. Type IIIA subfamily.</text>
</comment>
<evidence type="ECO:0000256" key="7">
    <source>
        <dbReference type="ARBA" id="ARBA00022840"/>
    </source>
</evidence>
<feature type="domain" description="Cation-transporting P-type ATPase N-terminal" evidence="14">
    <location>
        <begin position="154"/>
        <end position="231"/>
    </location>
</feature>
<evidence type="ECO:0000313" key="15">
    <source>
        <dbReference type="EMBL" id="KAL3779050.1"/>
    </source>
</evidence>
<dbReference type="InterPro" id="IPR036412">
    <property type="entry name" value="HAD-like_sf"/>
</dbReference>
<feature type="transmembrane region" description="Helical" evidence="12">
    <location>
        <begin position="903"/>
        <end position="925"/>
    </location>
</feature>
<dbReference type="InterPro" id="IPR044492">
    <property type="entry name" value="P_typ_ATPase_HD_dom"/>
</dbReference>
<feature type="transmembrane region" description="Helical" evidence="12">
    <location>
        <begin position="414"/>
        <end position="436"/>
    </location>
</feature>
<dbReference type="EC" id="7.1.2.1" evidence="12"/>
<dbReference type="PROSITE" id="PS00154">
    <property type="entry name" value="ATPASE_E1_E2"/>
    <property type="match status" value="1"/>
</dbReference>
<keyword evidence="10 12" id="KW-1133">Transmembrane helix</keyword>
<dbReference type="GO" id="GO:0008553">
    <property type="term" value="F:P-type proton-exporting transporter activity"/>
    <property type="evidence" value="ECO:0007669"/>
    <property type="project" value="UniProtKB-UniRule"/>
</dbReference>
<dbReference type="Proteomes" id="UP001516023">
    <property type="component" value="Unassembled WGS sequence"/>
</dbReference>
<sequence>MNDSTASAAPATEDEDQVASMRAPPTNHNRTRSKGFSDISGMILRDAPYNARMMPFATSGLDRLSEKDQAALQDEILNAANKSGRKKTKSDIAAMMAAGFLGEDAKKGSGRKRQVSNADQITKFGYAPQLGYDDLKMAEAIVVHGTAREREASNLSDMVIKEEIEKKEEDGFVYNHVGLTSAEAAKLLEEYGKNELPEKATPKWLLFLQQFYAPMPIMIWLAIIIEISIQNYIDMGILLLIQFTNASISFYELNKAGNAVAALKSSLKPQATCKRDGKWDVLDATLLVPGDLVLLGSGSAIPADCRVNNSEIDVDQAALTGESLPVTFYKGDSCKMGSTVVRGEVEATVEFTGINTFFGKTASLLADTGEVSHLQKVLMKIMMILVGFSVTLCLINFAYLMIEGESLKESLSFTIVLLVASIPLAIEIVTNTTLAIGSKSLSHHGAIVARLSAIEDLAGMSILCSDKTGTLTLNKMVLQDETPVYNEGENQESVLVYAALAAKWKEPPRDALDRLTLGSVNMDLLVDYEQVDFLPFDPTIKRTEGTLKNTRTGAEFKTTKGAPHIIMNLLSPSDMETKEKIEADVAHFGEMGIRCMAIAKMDLKDGKNEWKMMGLLTFLDPPRPDTKQTIIDANKYGVNVKMITGDHLLIAKQTAKVLAMGDKIFGSDNLPMLDPETKQKPANLGKTYGNLCLAADGFAQVFPEHKYLIVETLRELGYSVGMTGDGVNDAPALKRADVGIAVAGATDAARAAAAIVLTEEGLSTIIHGIVVAREIFSRISNFITYRISATLQLLCFFFIAIFAFHPIDYTPEGYEEWPQYFHMPVLMLMLITLLNDGTLITIAYDYATASETPNKWNIPALFVISSILGMVSCLSSLLVLYLLLDSHNPNGFFAKVGMSGVDYGQITTAIYLKVSVSDFLTLFSARTGSKFFWQVKPAPILLLGGIIALTVSSVLSIVWPTSAPDGIETEGLKSNMGVFGFIWLYCIVFWFIQDLAKVAAYKVMHKINFNGINDTGVVGNVELMEKDIPVV</sequence>
<keyword evidence="11 12" id="KW-0472">Membrane</keyword>
<dbReference type="GO" id="GO:0005886">
    <property type="term" value="C:plasma membrane"/>
    <property type="evidence" value="ECO:0007669"/>
    <property type="project" value="UniProtKB-SubCell"/>
</dbReference>
<dbReference type="InterPro" id="IPR006534">
    <property type="entry name" value="P-type_ATPase_IIIA"/>
</dbReference>
<evidence type="ECO:0000256" key="12">
    <source>
        <dbReference type="RuleBase" id="RU362083"/>
    </source>
</evidence>
<reference evidence="15 16" key="1">
    <citation type="journal article" date="2020" name="G3 (Bethesda)">
        <title>Improved Reference Genome for Cyclotella cryptica CCMP332, a Model for Cell Wall Morphogenesis, Salinity Adaptation, and Lipid Production in Diatoms (Bacillariophyta).</title>
        <authorList>
            <person name="Roberts W.R."/>
            <person name="Downey K.M."/>
            <person name="Ruck E.C."/>
            <person name="Traller J.C."/>
            <person name="Alverson A.J."/>
        </authorList>
    </citation>
    <scope>NUCLEOTIDE SEQUENCE [LARGE SCALE GENOMIC DNA]</scope>
    <source>
        <strain evidence="15 16">CCMP332</strain>
    </source>
</reference>
<dbReference type="GO" id="GO:0005524">
    <property type="term" value="F:ATP binding"/>
    <property type="evidence" value="ECO:0007669"/>
    <property type="project" value="UniProtKB-UniRule"/>
</dbReference>
<proteinExistence type="inferred from homology"/>
<keyword evidence="12" id="KW-0375">Hydrogen ion transport</keyword>
<feature type="transmembrane region" description="Helical" evidence="12">
    <location>
        <begin position="858"/>
        <end position="883"/>
    </location>
</feature>
<keyword evidence="8 12" id="KW-0460">Magnesium</keyword>
<dbReference type="Gene3D" id="1.20.1110.10">
    <property type="entry name" value="Calcium-transporting ATPase, transmembrane domain"/>
    <property type="match status" value="1"/>
</dbReference>
<dbReference type="Gene3D" id="3.40.50.1000">
    <property type="entry name" value="HAD superfamily/HAD-like"/>
    <property type="match status" value="1"/>
</dbReference>
<dbReference type="Gene3D" id="3.40.1110.10">
    <property type="entry name" value="Calcium-transporting ATPase, cytoplasmic domain N"/>
    <property type="match status" value="1"/>
</dbReference>
<protein>
    <recommendedName>
        <fullName evidence="12">Plasma membrane ATPase</fullName>
        <ecNumber evidence="12">7.1.2.1</ecNumber>
    </recommendedName>
</protein>
<dbReference type="InterPro" id="IPR023214">
    <property type="entry name" value="HAD_sf"/>
</dbReference>
<accession>A0ABD3NSP8</accession>
<evidence type="ECO:0000256" key="11">
    <source>
        <dbReference type="ARBA" id="ARBA00023136"/>
    </source>
</evidence>
<dbReference type="SUPFAM" id="SSF56784">
    <property type="entry name" value="HAD-like"/>
    <property type="match status" value="1"/>
</dbReference>
<dbReference type="SUPFAM" id="SSF81653">
    <property type="entry name" value="Calcium ATPase, transduction domain A"/>
    <property type="match status" value="1"/>
</dbReference>
<feature type="region of interest" description="Disordered" evidence="13">
    <location>
        <begin position="1"/>
        <end position="35"/>
    </location>
</feature>
<evidence type="ECO:0000256" key="4">
    <source>
        <dbReference type="ARBA" id="ARBA00022692"/>
    </source>
</evidence>
<dbReference type="Pfam" id="PF00690">
    <property type="entry name" value="Cation_ATPase_N"/>
    <property type="match status" value="1"/>
</dbReference>
<evidence type="ECO:0000256" key="6">
    <source>
        <dbReference type="ARBA" id="ARBA00022741"/>
    </source>
</evidence>
<dbReference type="InterPro" id="IPR004014">
    <property type="entry name" value="ATPase_P-typ_cation-transptr_N"/>
</dbReference>
<keyword evidence="3" id="KW-0597">Phosphoprotein</keyword>
<dbReference type="Gene3D" id="2.70.150.10">
    <property type="entry name" value="Calcium-transporting ATPase, cytoplasmic transduction domain A"/>
    <property type="match status" value="1"/>
</dbReference>
<name>A0ABD3NSP8_9STRA</name>
<keyword evidence="5" id="KW-0479">Metal-binding</keyword>
<dbReference type="GO" id="GO:0120029">
    <property type="term" value="P:proton export across plasma membrane"/>
    <property type="evidence" value="ECO:0007669"/>
    <property type="project" value="UniProtKB-UniRule"/>
</dbReference>
<dbReference type="Pfam" id="PF00122">
    <property type="entry name" value="E1-E2_ATPase"/>
    <property type="match status" value="1"/>
</dbReference>
<evidence type="ECO:0000256" key="2">
    <source>
        <dbReference type="ARBA" id="ARBA00008804"/>
    </source>
</evidence>
<dbReference type="InterPro" id="IPR001757">
    <property type="entry name" value="P_typ_ATPase"/>
</dbReference>
<evidence type="ECO:0000256" key="8">
    <source>
        <dbReference type="ARBA" id="ARBA00022842"/>
    </source>
</evidence>
<dbReference type="SFLD" id="SFLDG00002">
    <property type="entry name" value="C1.7:_P-type_atpase_like"/>
    <property type="match status" value="1"/>
</dbReference>
<dbReference type="FunFam" id="3.40.1110.10:FF:000005">
    <property type="entry name" value="Plasma membrane ATPase"/>
    <property type="match status" value="1"/>
</dbReference>
<dbReference type="FunFam" id="2.70.150.10:FF:000042">
    <property type="entry name" value="Plasma membrane ATPase"/>
    <property type="match status" value="1"/>
</dbReference>
<keyword evidence="7 12" id="KW-0067">ATP-binding</keyword>
<dbReference type="EMBL" id="JABMIG020000407">
    <property type="protein sequence ID" value="KAL3779050.1"/>
    <property type="molecule type" value="Genomic_DNA"/>
</dbReference>
<dbReference type="NCBIfam" id="TIGR01647">
    <property type="entry name" value="ATPase-IIIA_H"/>
    <property type="match status" value="1"/>
</dbReference>
<comment type="subcellular location">
    <subcellularLocation>
        <location evidence="12">Cell membrane</location>
        <topology evidence="12">Multi-pass membrane protein</topology>
    </subcellularLocation>
    <subcellularLocation>
        <location evidence="1">Membrane</location>
        <topology evidence="1">Multi-pass membrane protein</topology>
    </subcellularLocation>
</comment>